<dbReference type="PANTHER" id="PTHR10039:SF14">
    <property type="entry name" value="NACHT DOMAIN-CONTAINING PROTEIN"/>
    <property type="match status" value="1"/>
</dbReference>
<dbReference type="OrthoDB" id="3038309at2759"/>
<evidence type="ECO:0000313" key="3">
    <source>
        <dbReference type="EMBL" id="KZO90415.1"/>
    </source>
</evidence>
<dbReference type="InterPro" id="IPR011990">
    <property type="entry name" value="TPR-like_helical_dom_sf"/>
</dbReference>
<dbReference type="InterPro" id="IPR027417">
    <property type="entry name" value="P-loop_NTPase"/>
</dbReference>
<dbReference type="CDD" id="cd21037">
    <property type="entry name" value="MLKL_NTD"/>
    <property type="match status" value="1"/>
</dbReference>
<organism evidence="3 4">
    <name type="scientific">Calocera viscosa (strain TUFC12733)</name>
    <dbReference type="NCBI Taxonomy" id="1330018"/>
    <lineage>
        <taxon>Eukaryota</taxon>
        <taxon>Fungi</taxon>
        <taxon>Dikarya</taxon>
        <taxon>Basidiomycota</taxon>
        <taxon>Agaricomycotina</taxon>
        <taxon>Dacrymycetes</taxon>
        <taxon>Dacrymycetales</taxon>
        <taxon>Dacrymycetaceae</taxon>
        <taxon>Calocera</taxon>
    </lineage>
</organism>
<dbReference type="EMBL" id="KV417342">
    <property type="protein sequence ID" value="KZO90415.1"/>
    <property type="molecule type" value="Genomic_DNA"/>
</dbReference>
<name>A0A167GCQ1_CALVF</name>
<dbReference type="InterPro" id="IPR056884">
    <property type="entry name" value="NPHP3-like_N"/>
</dbReference>
<dbReference type="SUPFAM" id="SSF48452">
    <property type="entry name" value="TPR-like"/>
    <property type="match status" value="2"/>
</dbReference>
<dbReference type="AlphaFoldDB" id="A0A167GCQ1"/>
<accession>A0A167GCQ1</accession>
<dbReference type="STRING" id="1330018.A0A167GCQ1"/>
<keyword evidence="4" id="KW-1185">Reference proteome</keyword>
<dbReference type="PANTHER" id="PTHR10039">
    <property type="entry name" value="AMELOGENIN"/>
    <property type="match status" value="1"/>
</dbReference>
<evidence type="ECO:0000313" key="4">
    <source>
        <dbReference type="Proteomes" id="UP000076738"/>
    </source>
</evidence>
<dbReference type="PROSITE" id="PS50837">
    <property type="entry name" value="NACHT"/>
    <property type="match status" value="1"/>
</dbReference>
<dbReference type="InterPro" id="IPR007111">
    <property type="entry name" value="NACHT_NTPase"/>
</dbReference>
<sequence length="1098" mass="121955">MSTSGGSLTDKTGGSAKLQLVTDAISRLVGIQAVLKEVNETRNEWYRFSEHASKVLECVLDILPSVNLESSRVERSVDDLKHFIPRIDAVCRQFDKKGDRKKLLQSDEYTSQLKALQVELDDKVRLLQLNMDIEQRQFLESRLDALNLHQLEMGVDSIRDEIRNIPVTADSPPAILDTLPYASGASWNSLNTCMPGTRTSLLEDVTNWMRSANTTGPAQIYWIVGVAGSGKTALANSLSSIAAEKNWLVSSFFFNRMSDERNKPEKFVTTFARDLAGRDTGIADAIATKLGYDVSLRSTADIVRQFRELVLGPVKSWERSDPAVVIMDALDEGFDDGILQVLTSEVQKLPGFFRLVVTSRPLAEFSVVLDDGAHVIRHALNTTDMGGRQDVRTYMRQRLAAISLKRRLRQPWPEPALADALVTRAEGLFQWAFTVTEYLAKCLNPDRQLRLILSLQGAVTISSRMDQLYATVLETVRALEDDDFVDAYGMFMGSILAAKEPLTLSAMRMLHGDASVDPFDLLDQLRSLIVGIDSDHEPIRILHLSLSDFLTQRAVEPFRLSPQSSSQAMAFLCVQLINDRLLEETSALPKLNPDAHSGNVIFLINTSSLSDGLHYAVSFWTRHLQDVTESPQDLLDGVIVLLDRHLLDWISLTISLGAYIGLAGITKWLRKCGVKGEEAIRRISAGNWDWSLSFISELLRRNGRLEEACAAAEDSLAAVFGVSWDDLADMPSTADSTTGPSSTRSLERGASISRVAVQHIRRVSNDYPHDRISTATMCLDQLAICLTAMGQLEEAYQATEEVVKLRRLLASTTPRRYNADLAWSLGNFSEALARRGSFQQAFGAIEEAVALYRPLVDSQPAFQENLAWSLGTLSKRLGEIPIEERPSQKALEAIEEAVAIYRSLMSTQPVIYGQNLAWALGALSSRLADVQRYYEGLAASEESVKICRELLKTRPASAMTPDLALQLRNLAARLWDTNNAREALEVIGEAITLYRQLCLRLPLRYNSELMRSLYSKSSFLMEAGRPKEALTVLEEAIELLGPLATHRPGLYKDSVPQYLRQLTSLYTTLGCPEQAKVAAKRAEDGVLEETTSLTSPAY</sequence>
<dbReference type="Proteomes" id="UP000076738">
    <property type="component" value="Unassembled WGS sequence"/>
</dbReference>
<dbReference type="Gene3D" id="1.25.40.10">
    <property type="entry name" value="Tetratricopeptide repeat domain"/>
    <property type="match status" value="2"/>
</dbReference>
<proteinExistence type="predicted"/>
<dbReference type="SUPFAM" id="SSF52540">
    <property type="entry name" value="P-loop containing nucleoside triphosphate hydrolases"/>
    <property type="match status" value="1"/>
</dbReference>
<dbReference type="Pfam" id="PF24883">
    <property type="entry name" value="NPHP3_N"/>
    <property type="match status" value="1"/>
</dbReference>
<protein>
    <recommendedName>
        <fullName evidence="2">NACHT domain-containing protein</fullName>
    </recommendedName>
</protein>
<gene>
    <name evidence="3" type="ORF">CALVIDRAFT_542675</name>
</gene>
<keyword evidence="1" id="KW-0677">Repeat</keyword>
<dbReference type="Gene3D" id="3.40.50.300">
    <property type="entry name" value="P-loop containing nucleotide triphosphate hydrolases"/>
    <property type="match status" value="1"/>
</dbReference>
<feature type="domain" description="NACHT" evidence="2">
    <location>
        <begin position="219"/>
        <end position="361"/>
    </location>
</feature>
<dbReference type="InterPro" id="IPR059179">
    <property type="entry name" value="MLKL-like_MCAfunc"/>
</dbReference>
<evidence type="ECO:0000259" key="2">
    <source>
        <dbReference type="PROSITE" id="PS50837"/>
    </source>
</evidence>
<reference evidence="3 4" key="1">
    <citation type="journal article" date="2016" name="Mol. Biol. Evol.">
        <title>Comparative Genomics of Early-Diverging Mushroom-Forming Fungi Provides Insights into the Origins of Lignocellulose Decay Capabilities.</title>
        <authorList>
            <person name="Nagy L.G."/>
            <person name="Riley R."/>
            <person name="Tritt A."/>
            <person name="Adam C."/>
            <person name="Daum C."/>
            <person name="Floudas D."/>
            <person name="Sun H."/>
            <person name="Yadav J.S."/>
            <person name="Pangilinan J."/>
            <person name="Larsson K.H."/>
            <person name="Matsuura K."/>
            <person name="Barry K."/>
            <person name="Labutti K."/>
            <person name="Kuo R."/>
            <person name="Ohm R.A."/>
            <person name="Bhattacharya S.S."/>
            <person name="Shirouzu T."/>
            <person name="Yoshinaga Y."/>
            <person name="Martin F.M."/>
            <person name="Grigoriev I.V."/>
            <person name="Hibbett D.S."/>
        </authorList>
    </citation>
    <scope>NUCLEOTIDE SEQUENCE [LARGE SCALE GENOMIC DNA]</scope>
    <source>
        <strain evidence="3 4">TUFC12733</strain>
    </source>
</reference>
<evidence type="ECO:0000256" key="1">
    <source>
        <dbReference type="ARBA" id="ARBA00022737"/>
    </source>
</evidence>